<name>A0A8X6HY64_TRICU</name>
<reference evidence="1" key="1">
    <citation type="submission" date="2020-07" db="EMBL/GenBank/DDBJ databases">
        <title>Multicomponent nature underlies the extraordinary mechanical properties of spider dragline silk.</title>
        <authorList>
            <person name="Kono N."/>
            <person name="Nakamura H."/>
            <person name="Mori M."/>
            <person name="Yoshida Y."/>
            <person name="Ohtoshi R."/>
            <person name="Malay A.D."/>
            <person name="Moran D.A.P."/>
            <person name="Tomita M."/>
            <person name="Numata K."/>
            <person name="Arakawa K."/>
        </authorList>
    </citation>
    <scope>NUCLEOTIDE SEQUENCE</scope>
</reference>
<comment type="caution">
    <text evidence="1">The sequence shown here is derived from an EMBL/GenBank/DDBJ whole genome shotgun (WGS) entry which is preliminary data.</text>
</comment>
<protein>
    <submittedName>
        <fullName evidence="1">Uncharacterized protein</fullName>
    </submittedName>
</protein>
<dbReference type="AlphaFoldDB" id="A0A8X6HY64"/>
<evidence type="ECO:0000313" key="1">
    <source>
        <dbReference type="EMBL" id="GFR31903.1"/>
    </source>
</evidence>
<dbReference type="Proteomes" id="UP000887116">
    <property type="component" value="Unassembled WGS sequence"/>
</dbReference>
<sequence>MKLLPSDLALDFTKKTVDENWSLQAILDFLRKALLCKESAKLINSKRKNRRENLNFYRENSSATELMANSQKPNYRSSSVRNLKGGNAYDFSQSSPYSKRGDAGGNESLWIFNKSNDHLSAVCQLDISSKQYIVRRERRCWLCLHKLCRKNNCLSNIKCGYCNSKSHNQAFCFDYHKSVNLEKKECSDTVVSNVARNNSEIYLQTAAGQFIGRKGSSLIRRRISTVVVKERF</sequence>
<evidence type="ECO:0000313" key="2">
    <source>
        <dbReference type="Proteomes" id="UP000887116"/>
    </source>
</evidence>
<gene>
    <name evidence="1" type="ORF">TNCT_440771</name>
</gene>
<dbReference type="EMBL" id="BMAO01039510">
    <property type="protein sequence ID" value="GFR31903.1"/>
    <property type="molecule type" value="Genomic_DNA"/>
</dbReference>
<keyword evidence="2" id="KW-1185">Reference proteome</keyword>
<dbReference type="OrthoDB" id="6510057at2759"/>
<organism evidence="1 2">
    <name type="scientific">Trichonephila clavata</name>
    <name type="common">Joro spider</name>
    <name type="synonym">Nephila clavata</name>
    <dbReference type="NCBI Taxonomy" id="2740835"/>
    <lineage>
        <taxon>Eukaryota</taxon>
        <taxon>Metazoa</taxon>
        <taxon>Ecdysozoa</taxon>
        <taxon>Arthropoda</taxon>
        <taxon>Chelicerata</taxon>
        <taxon>Arachnida</taxon>
        <taxon>Araneae</taxon>
        <taxon>Araneomorphae</taxon>
        <taxon>Entelegynae</taxon>
        <taxon>Araneoidea</taxon>
        <taxon>Nephilidae</taxon>
        <taxon>Trichonephila</taxon>
    </lineage>
</organism>
<proteinExistence type="predicted"/>
<accession>A0A8X6HY64</accession>